<comment type="similarity">
    <text evidence="4">Belongs to the N-acetylmuramoyl-L-alanine amidase 2 family.</text>
</comment>
<dbReference type="Proteomes" id="UP000246145">
    <property type="component" value="Unassembled WGS sequence"/>
</dbReference>
<dbReference type="InterPro" id="IPR002502">
    <property type="entry name" value="Amidase_domain"/>
</dbReference>
<evidence type="ECO:0000256" key="12">
    <source>
        <dbReference type="ARBA" id="ARBA00042615"/>
    </source>
</evidence>
<evidence type="ECO:0000256" key="7">
    <source>
        <dbReference type="ARBA" id="ARBA00022723"/>
    </source>
</evidence>
<evidence type="ECO:0000256" key="11">
    <source>
        <dbReference type="ARBA" id="ARBA00039257"/>
    </source>
</evidence>
<organism evidence="14 15">
    <name type="scientific">Pusillimonas noertemannii</name>
    <dbReference type="NCBI Taxonomy" id="305977"/>
    <lineage>
        <taxon>Bacteria</taxon>
        <taxon>Pseudomonadati</taxon>
        <taxon>Pseudomonadota</taxon>
        <taxon>Betaproteobacteria</taxon>
        <taxon>Burkholderiales</taxon>
        <taxon>Alcaligenaceae</taxon>
        <taxon>Pusillimonas</taxon>
    </lineage>
</organism>
<comment type="subcellular location">
    <subcellularLocation>
        <location evidence="3">Cytoplasm</location>
    </subcellularLocation>
</comment>
<dbReference type="SUPFAM" id="SSF55846">
    <property type="entry name" value="N-acetylmuramoyl-L-alanine amidase-like"/>
    <property type="match status" value="1"/>
</dbReference>
<dbReference type="STRING" id="1231391.GCA_000308195_01519"/>
<keyword evidence="7" id="KW-0479">Metal-binding</keyword>
<dbReference type="NCBIfam" id="NF008758">
    <property type="entry name" value="PRK11789.1"/>
    <property type="match status" value="1"/>
</dbReference>
<keyword evidence="10" id="KW-0961">Cell wall biogenesis/degradation</keyword>
<dbReference type="AlphaFoldDB" id="A0A2U1CM49"/>
<dbReference type="InterPro" id="IPR036505">
    <property type="entry name" value="Amidase/PGRP_sf"/>
</dbReference>
<dbReference type="GO" id="GO:0009254">
    <property type="term" value="P:peptidoglycan turnover"/>
    <property type="evidence" value="ECO:0007669"/>
    <property type="project" value="TreeGrafter"/>
</dbReference>
<dbReference type="GO" id="GO:0008745">
    <property type="term" value="F:N-acetylmuramoyl-L-alanine amidase activity"/>
    <property type="evidence" value="ECO:0007669"/>
    <property type="project" value="UniProtKB-EC"/>
</dbReference>
<dbReference type="PANTHER" id="PTHR30417">
    <property type="entry name" value="N-ACETYLMURAMOYL-L-ALANINE AMIDASE AMID"/>
    <property type="match status" value="1"/>
</dbReference>
<protein>
    <recommendedName>
        <fullName evidence="11">1,6-anhydro-N-acetylmuramyl-L-alanine amidase AmpD</fullName>
        <ecNumber evidence="5">3.5.1.28</ecNumber>
    </recommendedName>
    <alternativeName>
        <fullName evidence="12">N-acetylmuramoyl-L-alanine amidase</fullName>
    </alternativeName>
</protein>
<comment type="catalytic activity">
    <reaction evidence="1">
        <text>Hydrolyzes the link between N-acetylmuramoyl residues and L-amino acid residues in certain cell-wall glycopeptides.</text>
        <dbReference type="EC" id="3.5.1.28"/>
    </reaction>
</comment>
<dbReference type="RefSeq" id="WP_116518071.1">
    <property type="nucleotide sequence ID" value="NZ_JACCEX010000002.1"/>
</dbReference>
<dbReference type="PANTHER" id="PTHR30417:SF4">
    <property type="entry name" value="1,6-ANHYDRO-N-ACETYLMURAMYL-L-ALANINE AMIDASE AMPD"/>
    <property type="match status" value="1"/>
</dbReference>
<evidence type="ECO:0000256" key="4">
    <source>
        <dbReference type="ARBA" id="ARBA00007553"/>
    </source>
</evidence>
<comment type="caution">
    <text evidence="14">The sequence shown here is derived from an EMBL/GenBank/DDBJ whole genome shotgun (WGS) entry which is preliminary data.</text>
</comment>
<evidence type="ECO:0000256" key="8">
    <source>
        <dbReference type="ARBA" id="ARBA00022801"/>
    </source>
</evidence>
<gene>
    <name evidence="14" type="ORF">C7440_1558</name>
</gene>
<sequence>MTTFVLDRHGWLKPGAGLQRAPSPNFDARPAGAEPSLLVLHNISLPPGVFGGTEIVDLFLNRLDYSSHPWLERLRGLTVSAHFLVRRDGEVVQFVSTDQRAWHAGVSQFEGRQRCNDFSIGIELEGTDELDYADEQYASLKRLTQALKHQYPLRAVRGHEHIAPGRKTDPGPCFDWNRYGRENGWFRRQMPPLS</sequence>
<name>A0A2U1CM49_9BURK</name>
<comment type="cofactor">
    <cofactor evidence="2">
        <name>Zn(2+)</name>
        <dbReference type="ChEBI" id="CHEBI:29105"/>
    </cofactor>
</comment>
<dbReference type="SMART" id="SM00644">
    <property type="entry name" value="Ami_2"/>
    <property type="match status" value="1"/>
</dbReference>
<reference evidence="14 15" key="1">
    <citation type="submission" date="2018-04" db="EMBL/GenBank/DDBJ databases">
        <title>Genomic Encyclopedia of Type Strains, Phase IV (KMG-IV): sequencing the most valuable type-strain genomes for metagenomic binning, comparative biology and taxonomic classification.</title>
        <authorList>
            <person name="Goeker M."/>
        </authorList>
    </citation>
    <scope>NUCLEOTIDE SEQUENCE [LARGE SCALE GENOMIC DNA]</scope>
    <source>
        <strain evidence="14 15">DSM 10065</strain>
    </source>
</reference>
<dbReference type="GO" id="GO:0071555">
    <property type="term" value="P:cell wall organization"/>
    <property type="evidence" value="ECO:0007669"/>
    <property type="project" value="UniProtKB-KW"/>
</dbReference>
<keyword evidence="8" id="KW-0378">Hydrolase</keyword>
<dbReference type="GO" id="GO:0046872">
    <property type="term" value="F:metal ion binding"/>
    <property type="evidence" value="ECO:0007669"/>
    <property type="project" value="UniProtKB-KW"/>
</dbReference>
<dbReference type="OrthoDB" id="9794842at2"/>
<evidence type="ECO:0000256" key="3">
    <source>
        <dbReference type="ARBA" id="ARBA00004496"/>
    </source>
</evidence>
<evidence type="ECO:0000313" key="14">
    <source>
        <dbReference type="EMBL" id="PVY62068.1"/>
    </source>
</evidence>
<evidence type="ECO:0000259" key="13">
    <source>
        <dbReference type="SMART" id="SM00644"/>
    </source>
</evidence>
<dbReference type="GO" id="GO:0005737">
    <property type="term" value="C:cytoplasm"/>
    <property type="evidence" value="ECO:0007669"/>
    <property type="project" value="UniProtKB-SubCell"/>
</dbReference>
<evidence type="ECO:0000256" key="6">
    <source>
        <dbReference type="ARBA" id="ARBA00022490"/>
    </source>
</evidence>
<accession>A0A2U1CM49</accession>
<dbReference type="GO" id="GO:0009253">
    <property type="term" value="P:peptidoglycan catabolic process"/>
    <property type="evidence" value="ECO:0007669"/>
    <property type="project" value="InterPro"/>
</dbReference>
<dbReference type="InterPro" id="IPR051206">
    <property type="entry name" value="NAMLAA_amidase_2"/>
</dbReference>
<keyword evidence="6" id="KW-0963">Cytoplasm</keyword>
<keyword evidence="15" id="KW-1185">Reference proteome</keyword>
<proteinExistence type="inferred from homology"/>
<dbReference type="Pfam" id="PF01510">
    <property type="entry name" value="Amidase_2"/>
    <property type="match status" value="1"/>
</dbReference>
<evidence type="ECO:0000256" key="1">
    <source>
        <dbReference type="ARBA" id="ARBA00001561"/>
    </source>
</evidence>
<dbReference type="CDD" id="cd06583">
    <property type="entry name" value="PGRP"/>
    <property type="match status" value="1"/>
</dbReference>
<evidence type="ECO:0000256" key="10">
    <source>
        <dbReference type="ARBA" id="ARBA00023316"/>
    </source>
</evidence>
<keyword evidence="9" id="KW-0862">Zinc</keyword>
<dbReference type="EMBL" id="QEKO01000002">
    <property type="protein sequence ID" value="PVY62068.1"/>
    <property type="molecule type" value="Genomic_DNA"/>
</dbReference>
<feature type="domain" description="N-acetylmuramoyl-L-alanine amidase" evidence="13">
    <location>
        <begin position="23"/>
        <end position="171"/>
    </location>
</feature>
<evidence type="ECO:0000256" key="9">
    <source>
        <dbReference type="ARBA" id="ARBA00022833"/>
    </source>
</evidence>
<evidence type="ECO:0000256" key="2">
    <source>
        <dbReference type="ARBA" id="ARBA00001947"/>
    </source>
</evidence>
<dbReference type="Gene3D" id="3.40.80.10">
    <property type="entry name" value="Peptidoglycan recognition protein-like"/>
    <property type="match status" value="1"/>
</dbReference>
<dbReference type="EC" id="3.5.1.28" evidence="5"/>
<evidence type="ECO:0000313" key="15">
    <source>
        <dbReference type="Proteomes" id="UP000246145"/>
    </source>
</evidence>
<evidence type="ECO:0000256" key="5">
    <source>
        <dbReference type="ARBA" id="ARBA00011901"/>
    </source>
</evidence>